<organism evidence="6">
    <name type="scientific">Candidatus Methanophagaceae archaeon ANME-1 ERB6</name>
    <dbReference type="NCBI Taxonomy" id="2759912"/>
    <lineage>
        <taxon>Archaea</taxon>
        <taxon>Methanobacteriati</taxon>
        <taxon>Methanobacteriota</taxon>
        <taxon>Stenosarchaea group</taxon>
        <taxon>Methanomicrobia</taxon>
        <taxon>Candidatus Methanophagales</taxon>
        <taxon>Candidatus Methanophagaceae</taxon>
    </lineage>
</organism>
<evidence type="ECO:0000256" key="4">
    <source>
        <dbReference type="ARBA" id="ARBA00023136"/>
    </source>
</evidence>
<gene>
    <name evidence="6" type="ORF">FJOHDBIG_00003</name>
</gene>
<feature type="transmembrane region" description="Helical" evidence="5">
    <location>
        <begin position="75"/>
        <end position="105"/>
    </location>
</feature>
<feature type="transmembrane region" description="Helical" evidence="5">
    <location>
        <begin position="117"/>
        <end position="144"/>
    </location>
</feature>
<dbReference type="Gene3D" id="1.10.3720.10">
    <property type="entry name" value="MetI-like"/>
    <property type="match status" value="1"/>
</dbReference>
<protein>
    <recommendedName>
        <fullName evidence="7">ABC transmembrane type-1 domain-containing protein</fullName>
    </recommendedName>
</protein>
<sequence>MIKTTRLHKINTNLFASKKLYQKKEKIIKPGLCATALISVAVLFIVVGYVFFNGIGVINLDFLLESPYRFEHGGIFPQIIGTLCLIAVCLLFAVPLGVASAIYLAEYAPDNIITGSVRFFVECLAGIPSIVIGLFGLIFLVYYLGFGISMLSRGAFPWIHDTPLDS</sequence>
<dbReference type="EMBL" id="MT631473">
    <property type="protein sequence ID" value="QNO51555.1"/>
    <property type="molecule type" value="Genomic_DNA"/>
</dbReference>
<proteinExistence type="predicted"/>
<evidence type="ECO:0000313" key="6">
    <source>
        <dbReference type="EMBL" id="QNO51555.1"/>
    </source>
</evidence>
<dbReference type="InterPro" id="IPR035906">
    <property type="entry name" value="MetI-like_sf"/>
</dbReference>
<evidence type="ECO:0000256" key="2">
    <source>
        <dbReference type="ARBA" id="ARBA00022692"/>
    </source>
</evidence>
<accession>A0A7G9YU71</accession>
<dbReference type="AlphaFoldDB" id="A0A7G9YU71"/>
<keyword evidence="3 5" id="KW-1133">Transmembrane helix</keyword>
<reference evidence="6" key="1">
    <citation type="submission" date="2020-06" db="EMBL/GenBank/DDBJ databases">
        <title>Unique genomic features of the anaerobic methanotrophic archaea.</title>
        <authorList>
            <person name="Chadwick G.L."/>
            <person name="Skennerton C.T."/>
            <person name="Laso-Perez R."/>
            <person name="Leu A.O."/>
            <person name="Speth D.R."/>
            <person name="Yu H."/>
            <person name="Morgan-Lang C."/>
            <person name="Hatzenpichler R."/>
            <person name="Goudeau D."/>
            <person name="Malmstrom R."/>
            <person name="Brazelton W.J."/>
            <person name="Woyke T."/>
            <person name="Hallam S.J."/>
            <person name="Tyson G.W."/>
            <person name="Wegener G."/>
            <person name="Boetius A."/>
            <person name="Orphan V."/>
        </authorList>
    </citation>
    <scope>NUCLEOTIDE SEQUENCE</scope>
</reference>
<keyword evidence="2 5" id="KW-0812">Transmembrane</keyword>
<dbReference type="PANTHER" id="PTHR43470">
    <property type="entry name" value="PHOSPHATE TRANSPORT SYSTEM PERMEASE PROTEIN PSTA-RELATED"/>
    <property type="match status" value="1"/>
</dbReference>
<evidence type="ECO:0000256" key="5">
    <source>
        <dbReference type="SAM" id="Phobius"/>
    </source>
</evidence>
<name>A0A7G9YU71_9EURY</name>
<evidence type="ECO:0000256" key="3">
    <source>
        <dbReference type="ARBA" id="ARBA00022989"/>
    </source>
</evidence>
<dbReference type="PANTHER" id="PTHR43470:SF3">
    <property type="entry name" value="PHOSPHATE TRANSPORT SYSTEM PERMEASE PROTEIN PSTA-RELATED"/>
    <property type="match status" value="1"/>
</dbReference>
<dbReference type="GO" id="GO:0016020">
    <property type="term" value="C:membrane"/>
    <property type="evidence" value="ECO:0007669"/>
    <property type="project" value="UniProtKB-SubCell"/>
</dbReference>
<comment type="subcellular location">
    <subcellularLocation>
        <location evidence="1">Membrane</location>
        <topology evidence="1">Multi-pass membrane protein</topology>
    </subcellularLocation>
</comment>
<dbReference type="SUPFAM" id="SSF161098">
    <property type="entry name" value="MetI-like"/>
    <property type="match status" value="1"/>
</dbReference>
<evidence type="ECO:0008006" key="7">
    <source>
        <dbReference type="Google" id="ProtNLM"/>
    </source>
</evidence>
<keyword evidence="4 5" id="KW-0472">Membrane</keyword>
<feature type="transmembrane region" description="Helical" evidence="5">
    <location>
        <begin position="32"/>
        <end position="55"/>
    </location>
</feature>
<evidence type="ECO:0000256" key="1">
    <source>
        <dbReference type="ARBA" id="ARBA00004141"/>
    </source>
</evidence>